<dbReference type="Gene3D" id="3.20.20.140">
    <property type="entry name" value="Metal-dependent hydrolases"/>
    <property type="match status" value="1"/>
</dbReference>
<dbReference type="PROSITE" id="PS00483">
    <property type="entry name" value="DIHYDROOROTASE_2"/>
    <property type="match status" value="1"/>
</dbReference>
<dbReference type="Gene3D" id="2.30.40.10">
    <property type="entry name" value="Urease, subunit C, domain 1"/>
    <property type="match status" value="1"/>
</dbReference>
<dbReference type="InterPro" id="IPR006680">
    <property type="entry name" value="Amidohydro-rel"/>
</dbReference>
<gene>
    <name evidence="5" type="primary">pyrC_19</name>
    <name evidence="5" type="ORF">SDC9_61560</name>
</gene>
<reference evidence="5" key="1">
    <citation type="submission" date="2019-08" db="EMBL/GenBank/DDBJ databases">
        <authorList>
            <person name="Kucharzyk K."/>
            <person name="Murdoch R.W."/>
            <person name="Higgins S."/>
            <person name="Loffler F."/>
        </authorList>
    </citation>
    <scope>NUCLEOTIDE SEQUENCE</scope>
</reference>
<evidence type="ECO:0000256" key="2">
    <source>
        <dbReference type="ARBA" id="ARBA00022723"/>
    </source>
</evidence>
<feature type="domain" description="Amidohydrolase-related" evidence="4">
    <location>
        <begin position="54"/>
        <end position="426"/>
    </location>
</feature>
<protein>
    <submittedName>
        <fullName evidence="5">Dihydroorotase</fullName>
        <ecNumber evidence="5">3.5.2.3</ecNumber>
    </submittedName>
</protein>
<dbReference type="SUPFAM" id="SSF51556">
    <property type="entry name" value="Metallo-dependent hydrolases"/>
    <property type="match status" value="1"/>
</dbReference>
<keyword evidence="2" id="KW-0479">Metal-binding</keyword>
<sequence>MSSNYILIKNGTLINEGSSFLGSILIKDNIIEKISNSCDIIHNKATIIDATGKLVIPGVIDDQVHFREPGSTHKGDIESESAAAVLGGVTSYMDMPNNNPTATTIESLQYKNSIAEANSYANYSFYLGATNENLDQILKANPRETCGIKVFMGSSTGNMLVDNMNSLEKIFSKSKLLIATHCESEFIIRENLQKANDKYGEAEIPFEEHPTIRSRESCIASSKQAIELANKYQTRLHILHISTQEEIQMLENAKKENPFISGEACVHYMLLDSSMYKTMGSKMKCNPAIKEETDRLAIIKAVKEGIIEVVATDHAPHTIEEKSGSYINTPSGLPLIQHSLQLMLELSDKGFFTKEEVVERMCHAPANAFKIENRGFLREGYFADIVIIDPSKPDQQSTKTPAYKCGWSPFEGKQFSISVSDTIINGIQVVAEGRLTGIKAGKKLLFNHDSNQ</sequence>
<dbReference type="GO" id="GO:0046872">
    <property type="term" value="F:metal ion binding"/>
    <property type="evidence" value="ECO:0007669"/>
    <property type="project" value="UniProtKB-KW"/>
</dbReference>
<dbReference type="InterPro" id="IPR032466">
    <property type="entry name" value="Metal_Hydrolase"/>
</dbReference>
<proteinExistence type="predicted"/>
<dbReference type="InterPro" id="IPR050138">
    <property type="entry name" value="DHOase/Allantoinase_Hydrolase"/>
</dbReference>
<dbReference type="InterPro" id="IPR011059">
    <property type="entry name" value="Metal-dep_hydrolase_composite"/>
</dbReference>
<dbReference type="NCBIfam" id="NF006688">
    <property type="entry name" value="PRK09236.1"/>
    <property type="match status" value="1"/>
</dbReference>
<evidence type="ECO:0000313" key="5">
    <source>
        <dbReference type="EMBL" id="MPM15194.1"/>
    </source>
</evidence>
<dbReference type="CDD" id="cd01318">
    <property type="entry name" value="DHOase_IIb"/>
    <property type="match status" value="1"/>
</dbReference>
<dbReference type="AlphaFoldDB" id="A0A644XM94"/>
<dbReference type="GO" id="GO:0004038">
    <property type="term" value="F:allantoinase activity"/>
    <property type="evidence" value="ECO:0007669"/>
    <property type="project" value="TreeGrafter"/>
</dbReference>
<dbReference type="SUPFAM" id="SSF51338">
    <property type="entry name" value="Composite domain of metallo-dependent hydrolases"/>
    <property type="match status" value="1"/>
</dbReference>
<dbReference type="Pfam" id="PF01979">
    <property type="entry name" value="Amidohydro_1"/>
    <property type="match status" value="1"/>
</dbReference>
<dbReference type="NCBIfam" id="TIGR00857">
    <property type="entry name" value="pyrC_multi"/>
    <property type="match status" value="1"/>
</dbReference>
<dbReference type="EMBL" id="VSSQ01002402">
    <property type="protein sequence ID" value="MPM15194.1"/>
    <property type="molecule type" value="Genomic_DNA"/>
</dbReference>
<dbReference type="EC" id="3.5.2.3" evidence="5"/>
<keyword evidence="3 5" id="KW-0378">Hydrolase</keyword>
<comment type="caution">
    <text evidence="5">The sequence shown here is derived from an EMBL/GenBank/DDBJ whole genome shotgun (WGS) entry which is preliminary data.</text>
</comment>
<dbReference type="GO" id="GO:0005737">
    <property type="term" value="C:cytoplasm"/>
    <property type="evidence" value="ECO:0007669"/>
    <property type="project" value="TreeGrafter"/>
</dbReference>
<evidence type="ECO:0000259" key="4">
    <source>
        <dbReference type="Pfam" id="PF01979"/>
    </source>
</evidence>
<evidence type="ECO:0000256" key="3">
    <source>
        <dbReference type="ARBA" id="ARBA00022801"/>
    </source>
</evidence>
<dbReference type="PANTHER" id="PTHR43668">
    <property type="entry name" value="ALLANTOINASE"/>
    <property type="match status" value="1"/>
</dbReference>
<name>A0A644XM94_9ZZZZ</name>
<comment type="cofactor">
    <cofactor evidence="1">
        <name>Zn(2+)</name>
        <dbReference type="ChEBI" id="CHEBI:29105"/>
    </cofactor>
</comment>
<organism evidence="5">
    <name type="scientific">bioreactor metagenome</name>
    <dbReference type="NCBI Taxonomy" id="1076179"/>
    <lineage>
        <taxon>unclassified sequences</taxon>
        <taxon>metagenomes</taxon>
        <taxon>ecological metagenomes</taxon>
    </lineage>
</organism>
<dbReference type="PANTHER" id="PTHR43668:SF4">
    <property type="entry name" value="ALLANTOINASE"/>
    <property type="match status" value="1"/>
</dbReference>
<evidence type="ECO:0000256" key="1">
    <source>
        <dbReference type="ARBA" id="ARBA00001947"/>
    </source>
</evidence>
<dbReference type="GO" id="GO:0004151">
    <property type="term" value="F:dihydroorotase activity"/>
    <property type="evidence" value="ECO:0007669"/>
    <property type="project" value="UniProtKB-EC"/>
</dbReference>
<dbReference type="GO" id="GO:0006145">
    <property type="term" value="P:purine nucleobase catabolic process"/>
    <property type="evidence" value="ECO:0007669"/>
    <property type="project" value="TreeGrafter"/>
</dbReference>
<dbReference type="InterPro" id="IPR002195">
    <property type="entry name" value="Dihydroorotase_CS"/>
</dbReference>
<accession>A0A644XM94</accession>